<name>A0AAD7D6B4_MYCRO</name>
<proteinExistence type="predicted"/>
<evidence type="ECO:0000313" key="3">
    <source>
        <dbReference type="Proteomes" id="UP001221757"/>
    </source>
</evidence>
<dbReference type="AlphaFoldDB" id="A0AAD7D6B4"/>
<feature type="region of interest" description="Disordered" evidence="1">
    <location>
        <begin position="81"/>
        <end position="115"/>
    </location>
</feature>
<keyword evidence="3" id="KW-1185">Reference proteome</keyword>
<evidence type="ECO:0000313" key="2">
    <source>
        <dbReference type="EMBL" id="KAJ7681426.1"/>
    </source>
</evidence>
<organism evidence="2 3">
    <name type="scientific">Mycena rosella</name>
    <name type="common">Pink bonnet</name>
    <name type="synonym">Agaricus rosellus</name>
    <dbReference type="NCBI Taxonomy" id="1033263"/>
    <lineage>
        <taxon>Eukaryota</taxon>
        <taxon>Fungi</taxon>
        <taxon>Dikarya</taxon>
        <taxon>Basidiomycota</taxon>
        <taxon>Agaricomycotina</taxon>
        <taxon>Agaricomycetes</taxon>
        <taxon>Agaricomycetidae</taxon>
        <taxon>Agaricales</taxon>
        <taxon>Marasmiineae</taxon>
        <taxon>Mycenaceae</taxon>
        <taxon>Mycena</taxon>
    </lineage>
</organism>
<evidence type="ECO:0000256" key="1">
    <source>
        <dbReference type="SAM" id="MobiDB-lite"/>
    </source>
</evidence>
<protein>
    <submittedName>
        <fullName evidence="2">Uncharacterized protein</fullName>
    </submittedName>
</protein>
<gene>
    <name evidence="2" type="ORF">B0H17DRAFT_1138460</name>
</gene>
<reference evidence="2" key="1">
    <citation type="submission" date="2023-03" db="EMBL/GenBank/DDBJ databases">
        <title>Massive genome expansion in bonnet fungi (Mycena s.s.) driven by repeated elements and novel gene families across ecological guilds.</title>
        <authorList>
            <consortium name="Lawrence Berkeley National Laboratory"/>
            <person name="Harder C.B."/>
            <person name="Miyauchi S."/>
            <person name="Viragh M."/>
            <person name="Kuo A."/>
            <person name="Thoen E."/>
            <person name="Andreopoulos B."/>
            <person name="Lu D."/>
            <person name="Skrede I."/>
            <person name="Drula E."/>
            <person name="Henrissat B."/>
            <person name="Morin E."/>
            <person name="Kohler A."/>
            <person name="Barry K."/>
            <person name="LaButti K."/>
            <person name="Morin E."/>
            <person name="Salamov A."/>
            <person name="Lipzen A."/>
            <person name="Mereny Z."/>
            <person name="Hegedus B."/>
            <person name="Baldrian P."/>
            <person name="Stursova M."/>
            <person name="Weitz H."/>
            <person name="Taylor A."/>
            <person name="Grigoriev I.V."/>
            <person name="Nagy L.G."/>
            <person name="Martin F."/>
            <person name="Kauserud H."/>
        </authorList>
    </citation>
    <scope>NUCLEOTIDE SEQUENCE</scope>
    <source>
        <strain evidence="2">CBHHK067</strain>
    </source>
</reference>
<dbReference type="EMBL" id="JARKIE010000118">
    <property type="protein sequence ID" value="KAJ7681426.1"/>
    <property type="molecule type" value="Genomic_DNA"/>
</dbReference>
<accession>A0AAD7D6B4</accession>
<dbReference type="Proteomes" id="UP001221757">
    <property type="component" value="Unassembled WGS sequence"/>
</dbReference>
<sequence length="190" mass="20265">MHHRCLRALFLPSLSSCRSAKTEVENLGSILACSGGESNLGPRFAVPAAFHSRQTPLRRVFLTLAVVDSGAESMADGVEECPAGTNGWGTNERTNRGSPGNRTGEENGGPGPEKIERATTMHRRGREPGAPFSCVLCFELNQASVSSMPRPLLYTCLNPESSLEMGVKGGVGEKNRVDNLQFTGTGSNPF</sequence>
<comment type="caution">
    <text evidence="2">The sequence shown here is derived from an EMBL/GenBank/DDBJ whole genome shotgun (WGS) entry which is preliminary data.</text>
</comment>
<feature type="compositionally biased region" description="Polar residues" evidence="1">
    <location>
        <begin position="88"/>
        <end position="101"/>
    </location>
</feature>